<reference evidence="3" key="1">
    <citation type="submission" date="2016-04" db="EMBL/GenBank/DDBJ databases">
        <authorList>
            <person name="Chen L."/>
            <person name="Zhuang W."/>
            <person name="Wang G."/>
        </authorList>
    </citation>
    <scope>NUCLEOTIDE SEQUENCE [LARGE SCALE GENOMIC DNA]</scope>
    <source>
        <strain evidence="3">208</strain>
    </source>
</reference>
<evidence type="ECO:0000313" key="2">
    <source>
        <dbReference type="EMBL" id="OQP68290.1"/>
    </source>
</evidence>
<dbReference type="AlphaFoldDB" id="A0A1V9GCI9"/>
<dbReference type="InterPro" id="IPR054339">
    <property type="entry name" value="GMT_wHTH"/>
</dbReference>
<sequence>MTKKDTKKNLLNHSEAKVRLLGEYLDRYLNIISNDKYTTRIKVFDMFCGEGVYENGGEGSPLVIMRRVKDIHFINVAKTINFPKIDCHFNDIDPKKVEKVTHVLNDKSLFYPEFGDINFSTNDYQVLYEHILSLLPKLKSQNQKAFIFIDPYEYKHIKASQIKNLMANGNAEVLLWLPTQFMYRFANNGTPEALKDFILEIVPNFGEWKPGNVWEFIRKLKEGFQSYLGDRFFVDTFTIQKDASTVFCLFFFTSHIKGFEKMLEAKWEIDTEQGKGWDYAGNGPSLFHEYKTNPLEEKLKEFISEQERCNGELYVFTLRQGFLPKHTNEVLYNWQCNGKLEVTMANGVKARKGAFYIAYRYFKDENKKVSINFI</sequence>
<feature type="domain" description="GMT-like wHTH" evidence="1">
    <location>
        <begin position="277"/>
        <end position="346"/>
    </location>
</feature>
<dbReference type="InterPro" id="IPR031009">
    <property type="entry name" value="Tcm_partner"/>
</dbReference>
<dbReference type="Proteomes" id="UP000192276">
    <property type="component" value="Unassembled WGS sequence"/>
</dbReference>
<dbReference type="RefSeq" id="WP_081158473.1">
    <property type="nucleotide sequence ID" value="NZ_LWBP01000001.1"/>
</dbReference>
<name>A0A1V9GCI9_9BACT</name>
<dbReference type="EMBL" id="LWBP01000001">
    <property type="protein sequence ID" value="OQP68290.1"/>
    <property type="molecule type" value="Genomic_DNA"/>
</dbReference>
<accession>A0A1V9GCI9</accession>
<dbReference type="NCBIfam" id="TIGR04474">
    <property type="entry name" value="tcm_partner"/>
    <property type="match status" value="1"/>
</dbReference>
<dbReference type="OrthoDB" id="275124at2"/>
<comment type="caution">
    <text evidence="2">The sequence shown here is derived from an EMBL/GenBank/DDBJ whole genome shotgun (WGS) entry which is preliminary data.</text>
</comment>
<keyword evidence="3" id="KW-1185">Reference proteome</keyword>
<evidence type="ECO:0000313" key="3">
    <source>
        <dbReference type="Proteomes" id="UP000192276"/>
    </source>
</evidence>
<dbReference type="Pfam" id="PF22560">
    <property type="entry name" value="GMT-wHTH"/>
    <property type="match status" value="1"/>
</dbReference>
<proteinExistence type="predicted"/>
<evidence type="ECO:0000259" key="1">
    <source>
        <dbReference type="Pfam" id="PF22560"/>
    </source>
</evidence>
<gene>
    <name evidence="2" type="ORF">A4R26_00315</name>
</gene>
<organism evidence="2 3">
    <name type="scientific">Niastella populi</name>
    <dbReference type="NCBI Taxonomy" id="550983"/>
    <lineage>
        <taxon>Bacteria</taxon>
        <taxon>Pseudomonadati</taxon>
        <taxon>Bacteroidota</taxon>
        <taxon>Chitinophagia</taxon>
        <taxon>Chitinophagales</taxon>
        <taxon>Chitinophagaceae</taxon>
        <taxon>Niastella</taxon>
    </lineage>
</organism>
<protein>
    <recommendedName>
        <fullName evidence="1">GMT-like wHTH domain-containing protein</fullName>
    </recommendedName>
</protein>
<dbReference type="STRING" id="550983.A4R26_00315"/>